<dbReference type="GO" id="GO:0030623">
    <property type="term" value="F:U5 snRNA binding"/>
    <property type="evidence" value="ECO:0007669"/>
    <property type="project" value="TreeGrafter"/>
</dbReference>
<dbReference type="InterPro" id="IPR005225">
    <property type="entry name" value="Small_GTP-bd"/>
</dbReference>
<evidence type="ECO:0000259" key="9">
    <source>
        <dbReference type="PROSITE" id="PS51722"/>
    </source>
</evidence>
<reference evidence="11" key="1">
    <citation type="submission" date="2015-10" db="EMBL/GenBank/DDBJ databases">
        <authorList>
            <person name="Devillers H."/>
        </authorList>
    </citation>
    <scope>NUCLEOTIDE SEQUENCE [LARGE SCALE GENOMIC DNA]</scope>
</reference>
<dbReference type="InterPro" id="IPR009000">
    <property type="entry name" value="Transl_B-barrel_sf"/>
</dbReference>
<dbReference type="Gene3D" id="3.30.230.10">
    <property type="match status" value="1"/>
</dbReference>
<dbReference type="InterPro" id="IPR035647">
    <property type="entry name" value="EFG_III/V"/>
</dbReference>
<keyword evidence="6" id="KW-0539">Nucleus</keyword>
<dbReference type="InterPro" id="IPR005517">
    <property type="entry name" value="Transl_elong_EFG/EF2_IV"/>
</dbReference>
<dbReference type="GO" id="GO:0005682">
    <property type="term" value="C:U5 snRNP"/>
    <property type="evidence" value="ECO:0007669"/>
    <property type="project" value="UniProtKB-ARBA"/>
</dbReference>
<feature type="compositionally biased region" description="Acidic residues" evidence="8">
    <location>
        <begin position="16"/>
        <end position="34"/>
    </location>
</feature>
<dbReference type="CDD" id="cd01683">
    <property type="entry name" value="EF2_IV_snRNP"/>
    <property type="match status" value="1"/>
</dbReference>
<dbReference type="InterPro" id="IPR044121">
    <property type="entry name" value="Snu114_GTP-bd"/>
</dbReference>
<dbReference type="GO" id="GO:0005829">
    <property type="term" value="C:cytosol"/>
    <property type="evidence" value="ECO:0007669"/>
    <property type="project" value="TreeGrafter"/>
</dbReference>
<accession>A0A0P1KWM4</accession>
<evidence type="ECO:0000313" key="11">
    <source>
        <dbReference type="Proteomes" id="UP000236544"/>
    </source>
</evidence>
<evidence type="ECO:0000256" key="7">
    <source>
        <dbReference type="ARBA" id="ARBA00055641"/>
    </source>
</evidence>
<dbReference type="Proteomes" id="UP000236544">
    <property type="component" value="Unassembled WGS sequence"/>
</dbReference>
<sequence>MDEELYDEFGNLIGGESEDSDTQDESMVHEEEEPSALQLAETNPSTEIVHRETLTTAFPDDVEILIETEDHQATTTPLVEPTDVNEKKQAIYTESAKHLPRVSYDRDYFSALLEIPERTMNVAVLGPLHSGKTSLVDLLVLQAHRKLPGTSRNVREGWKPLKYMDNTKLEIERGISYKLNGFSFLATDLQQKSAALTVLDCPGHVNFMDEVAVSLAASDTCVIVIDVVEGITSIVHQLIKQSEKHGLPIVFVLNKVDRLILELKLPPQDAYLKLATIVNQVNKLSNGRYSPEQGNILFASAKLGFTFSIEEFVLQYYSKQLGVAKVQGFIKRMWGNIYFQDGGFSNKPNKSGLATFTEFILIPLYKIFTHSLSSDPENLAMMLKREFRVTLPRDYFKIDPQPLLRKVLGLIFRDQAGLIGSVTSFGSFAHDSAPLKKKLFEVAENENETLAHVLKLMDYCGDIWALVRVYRGVLRQCGRIKVLEGGMPPDDDAPEVEIQEIALMGGRYVLPVEKAHEGQIVLVKGVDQYITKSGTLASSTSTIFPPIDYVNDPVFKIVLQALRPQELPLMLEGLKKVNKFYPGMFTCVEESGENVVLGTGELYLDCLLYDLRTNYAGIEIQVSSPLVKFAETCVGESFASVPVSGANGRLELSIAAQPLERQLAEDLSSGVLAESEIHTKRQLSKKLREEYNWDSLAARNVWSLRSGNVLVDDTLPDETNKELLAEFKHSICQGFEWATREGPLAEEPIRGVHFRLLSITMRGDVRAGQLIPLVRKACYVAMLTATPALLEPIYEVCVLVHEDSADVVEELFSKRRGARIYNQVKIPATPLTELRGQIPVIDSIGFETDLRLATNGTGMCQLQFWNKIWRKVPGDVMDEDAIIPKLKPAPRESMSRDFVMKTRRRKGLSSEGYATQDGPSLARYIEPELYQKLKDNNLV</sequence>
<dbReference type="AlphaFoldDB" id="A0A0P1KWM4"/>
<dbReference type="PANTHER" id="PTHR42908:SF6">
    <property type="entry name" value="116 KDA U5 SMALL NUCLEAR RIBONUCLEOPROTEIN COMPONENT"/>
    <property type="match status" value="1"/>
</dbReference>
<evidence type="ECO:0000256" key="2">
    <source>
        <dbReference type="ARBA" id="ARBA00022664"/>
    </source>
</evidence>
<feature type="domain" description="Tr-type G" evidence="9">
    <location>
        <begin position="117"/>
        <end position="325"/>
    </location>
</feature>
<dbReference type="GO" id="GO:0000974">
    <property type="term" value="C:Prp19 complex"/>
    <property type="evidence" value="ECO:0007669"/>
    <property type="project" value="UniProtKB-ARBA"/>
</dbReference>
<dbReference type="CDD" id="cd04167">
    <property type="entry name" value="Snu114p"/>
    <property type="match status" value="1"/>
</dbReference>
<keyword evidence="5" id="KW-0508">mRNA splicing</keyword>
<dbReference type="PANTHER" id="PTHR42908">
    <property type="entry name" value="TRANSLATION ELONGATION FACTOR-RELATED"/>
    <property type="match status" value="1"/>
</dbReference>
<dbReference type="Pfam" id="PF00679">
    <property type="entry name" value="EFG_C"/>
    <property type="match status" value="1"/>
</dbReference>
<dbReference type="Gene3D" id="3.30.70.240">
    <property type="match status" value="1"/>
</dbReference>
<dbReference type="InterPro" id="IPR020568">
    <property type="entry name" value="Ribosomal_Su5_D2-typ_SF"/>
</dbReference>
<keyword evidence="2" id="KW-0507">mRNA processing</keyword>
<dbReference type="SUPFAM" id="SSF50447">
    <property type="entry name" value="Translation proteins"/>
    <property type="match status" value="1"/>
</dbReference>
<dbReference type="SMART" id="SM00889">
    <property type="entry name" value="EFG_IV"/>
    <property type="match status" value="1"/>
</dbReference>
<evidence type="ECO:0000256" key="5">
    <source>
        <dbReference type="ARBA" id="ARBA00023187"/>
    </source>
</evidence>
<dbReference type="GO" id="GO:0046540">
    <property type="term" value="C:U4/U6 x U5 tri-snRNP complex"/>
    <property type="evidence" value="ECO:0007669"/>
    <property type="project" value="TreeGrafter"/>
</dbReference>
<dbReference type="GO" id="GO:0000398">
    <property type="term" value="P:mRNA splicing, via spliceosome"/>
    <property type="evidence" value="ECO:0007669"/>
    <property type="project" value="TreeGrafter"/>
</dbReference>
<evidence type="ECO:0000256" key="3">
    <source>
        <dbReference type="ARBA" id="ARBA00022741"/>
    </source>
</evidence>
<comment type="subcellular location">
    <subcellularLocation>
        <location evidence="1">Nucleus</location>
    </subcellularLocation>
</comment>
<dbReference type="SMART" id="SM00838">
    <property type="entry name" value="EFG_C"/>
    <property type="match status" value="1"/>
</dbReference>
<dbReference type="Pfam" id="PF00009">
    <property type="entry name" value="GTP_EFTU"/>
    <property type="match status" value="1"/>
</dbReference>
<dbReference type="SUPFAM" id="SSF54211">
    <property type="entry name" value="Ribosomal protein S5 domain 2-like"/>
    <property type="match status" value="1"/>
</dbReference>
<evidence type="ECO:0000256" key="4">
    <source>
        <dbReference type="ARBA" id="ARBA00023134"/>
    </source>
</evidence>
<dbReference type="SUPFAM" id="SSF54980">
    <property type="entry name" value="EF-G C-terminal domain-like"/>
    <property type="match status" value="2"/>
</dbReference>
<dbReference type="NCBIfam" id="TIGR00231">
    <property type="entry name" value="small_GTP"/>
    <property type="match status" value="1"/>
</dbReference>
<evidence type="ECO:0000256" key="8">
    <source>
        <dbReference type="SAM" id="MobiDB-lite"/>
    </source>
</evidence>
<dbReference type="Pfam" id="PF03764">
    <property type="entry name" value="EFG_IV"/>
    <property type="match status" value="1"/>
</dbReference>
<dbReference type="Gene3D" id="3.40.50.300">
    <property type="entry name" value="P-loop containing nucleotide triphosphate hydrolases"/>
    <property type="match status" value="1"/>
</dbReference>
<keyword evidence="3" id="KW-0547">Nucleotide-binding</keyword>
<protein>
    <submittedName>
        <fullName evidence="10">LAQU0S18e02168g1_1</fullName>
    </submittedName>
</protein>
<dbReference type="SUPFAM" id="SSF52540">
    <property type="entry name" value="P-loop containing nucleoside triphosphate hydrolases"/>
    <property type="match status" value="1"/>
</dbReference>
<gene>
    <name evidence="10" type="ORF">LAQU0_S18e02168g</name>
</gene>
<dbReference type="PROSITE" id="PS51722">
    <property type="entry name" value="G_TR_2"/>
    <property type="match status" value="1"/>
</dbReference>
<dbReference type="PRINTS" id="PR00315">
    <property type="entry name" value="ELONGATNFCT"/>
</dbReference>
<evidence type="ECO:0000256" key="1">
    <source>
        <dbReference type="ARBA" id="ARBA00004123"/>
    </source>
</evidence>
<dbReference type="FunFam" id="3.30.70.240:FF:000022">
    <property type="entry name" value="U5 snRNP-specific protein"/>
    <property type="match status" value="1"/>
</dbReference>
<keyword evidence="4" id="KW-0342">GTP-binding</keyword>
<dbReference type="InterPro" id="IPR000795">
    <property type="entry name" value="T_Tr_GTP-bd_dom"/>
</dbReference>
<dbReference type="GO" id="GO:0003924">
    <property type="term" value="F:GTPase activity"/>
    <property type="evidence" value="ECO:0007669"/>
    <property type="project" value="InterPro"/>
</dbReference>
<dbReference type="EMBL" id="LN890534">
    <property type="protein sequence ID" value="CUS24695.1"/>
    <property type="molecule type" value="Genomic_DNA"/>
</dbReference>
<comment type="function">
    <text evidence="7">Component of the U5 snRNP complex required for pre-mRNA splicing. Binds GTP.</text>
</comment>
<dbReference type="Gene3D" id="3.30.70.870">
    <property type="entry name" value="Elongation Factor G (Translational Gtpase), domain 3"/>
    <property type="match status" value="1"/>
</dbReference>
<dbReference type="GO" id="GO:0005525">
    <property type="term" value="F:GTP binding"/>
    <property type="evidence" value="ECO:0007669"/>
    <property type="project" value="UniProtKB-KW"/>
</dbReference>
<evidence type="ECO:0000256" key="6">
    <source>
        <dbReference type="ARBA" id="ARBA00023242"/>
    </source>
</evidence>
<dbReference type="FunFam" id="3.30.70.870:FF:000002">
    <property type="entry name" value="Translation elongation factor 2"/>
    <property type="match status" value="1"/>
</dbReference>
<dbReference type="Gene3D" id="2.40.30.10">
    <property type="entry name" value="Translation factors"/>
    <property type="match status" value="1"/>
</dbReference>
<keyword evidence="11" id="KW-1185">Reference proteome</keyword>
<organism evidence="10 11">
    <name type="scientific">Lachancea quebecensis</name>
    <dbReference type="NCBI Taxonomy" id="1654605"/>
    <lineage>
        <taxon>Eukaryota</taxon>
        <taxon>Fungi</taxon>
        <taxon>Dikarya</taxon>
        <taxon>Ascomycota</taxon>
        <taxon>Saccharomycotina</taxon>
        <taxon>Saccharomycetes</taxon>
        <taxon>Saccharomycetales</taxon>
        <taxon>Saccharomycetaceae</taxon>
        <taxon>Lachancea</taxon>
    </lineage>
</organism>
<evidence type="ECO:0000313" key="10">
    <source>
        <dbReference type="EMBL" id="CUS24695.1"/>
    </source>
</evidence>
<dbReference type="InterPro" id="IPR014721">
    <property type="entry name" value="Ribsml_uS5_D2-typ_fold_subgr"/>
</dbReference>
<dbReference type="GO" id="GO:0071007">
    <property type="term" value="C:U2-type catalytic step 2 spliceosome"/>
    <property type="evidence" value="ECO:0007669"/>
    <property type="project" value="TreeGrafter"/>
</dbReference>
<dbReference type="OrthoDB" id="364892at2759"/>
<dbReference type="InterPro" id="IPR000640">
    <property type="entry name" value="EFG_V-like"/>
</dbReference>
<feature type="region of interest" description="Disordered" evidence="8">
    <location>
        <begin position="1"/>
        <end position="41"/>
    </location>
</feature>
<proteinExistence type="predicted"/>
<dbReference type="FunFam" id="3.40.50.300:FF:000646">
    <property type="entry name" value="U5 small nuclear ribonucleoprotein component"/>
    <property type="match status" value="1"/>
</dbReference>
<name>A0A0P1KWM4_9SACH</name>
<dbReference type="InterPro" id="IPR027417">
    <property type="entry name" value="P-loop_NTPase"/>
</dbReference>